<keyword evidence="4" id="KW-0326">Glycosidase</keyword>
<evidence type="ECO:0000256" key="2">
    <source>
        <dbReference type="ARBA" id="ARBA00022638"/>
    </source>
</evidence>
<dbReference type="Gene3D" id="1.10.530.40">
    <property type="match status" value="1"/>
</dbReference>
<gene>
    <name evidence="6" type="ORF">SAMN06265350_10389</name>
</gene>
<evidence type="ECO:0000256" key="3">
    <source>
        <dbReference type="ARBA" id="ARBA00022737"/>
    </source>
</evidence>
<dbReference type="InterPro" id="IPR003961">
    <property type="entry name" value="FN3_dom"/>
</dbReference>
<keyword evidence="3" id="KW-0677">Repeat</keyword>
<organism evidence="6 7">
    <name type="scientific">Solitalea koreensis</name>
    <dbReference type="NCBI Taxonomy" id="543615"/>
    <lineage>
        <taxon>Bacteria</taxon>
        <taxon>Pseudomonadati</taxon>
        <taxon>Bacteroidota</taxon>
        <taxon>Sphingobacteriia</taxon>
        <taxon>Sphingobacteriales</taxon>
        <taxon>Sphingobacteriaceae</taxon>
        <taxon>Solitalea</taxon>
    </lineage>
</organism>
<protein>
    <recommendedName>
        <fullName evidence="4">Lysozyme</fullName>
        <ecNumber evidence="4">3.2.1.17</ecNumber>
    </recommendedName>
</protein>
<dbReference type="SUPFAM" id="SSF49265">
    <property type="entry name" value="Fibronectin type III"/>
    <property type="match status" value="1"/>
</dbReference>
<dbReference type="GO" id="GO:0031640">
    <property type="term" value="P:killing of cells of another organism"/>
    <property type="evidence" value="ECO:0007669"/>
    <property type="project" value="UniProtKB-KW"/>
</dbReference>
<dbReference type="InterPro" id="IPR023347">
    <property type="entry name" value="Lysozyme_dom_sf"/>
</dbReference>
<sequence>MTKRIIAIILGLLLSAAGVIAQNYPVQVTPVIMPPYSLYLADYGVSAERLQLSILLKDLNKPDFDARLRLTIQGISNTIQLVTKPTYQPQPIKIEGGVPVLLTGADIAGYFDLNNLTISGAAQQLQQNGKLPDGVYRFSFEVLDYYQGRLVSNNGSTLITAFLNQPPVINQPQNGVTLKVIQPQNVLIQWTPRSTASFNSAFSIYYKVQLVELWPEGRNPNDAFNASRPYFETITDQTLLVYGAAEPLLEPGRSYAVRVQALDAEGRDMFLNKGYSEVVQFRYGSACEPPRNVKVEEINSHSITASWEESFDINGYKVHYKEHNKLGAAWFEESTFLHQFVLEGLKAGTEYDIAVSSSCMGKDGYYGQTITAKTVLPEQGTFMCGNPAAFIEINSNDPKIMLQSGEKVKSGDFDVTITSIQGQNGTFSGEGTAYIPFLSALLPVHFENIYINKDNQLVRGLFYVPAGNNKKGIQTLDRQIADDWLASNTGTIQIGNATLDIAIPIEIAGPESIVYVPGSTTATITATDNSTHIVQVNPNASSTSIQDKSGDIYELDNKTGTVKKVGNTAAGALAAVNGNKLNLEIGSVKFVKASHFEYGFDSYQEGRKAGNYETVSENYLAAWKSTEAGQSDKVSFSVINGKVKLDEKKIRFITRTGIEYFVENKTLTIAGSSANDGQELYAYYPENGNDTTKGSNIGKLNVVSYARKSLKLVLVPVDGAIPNVLELQNNLNDIYSQAVVDWKVSVLTNFKADNKALGGDHALDIGSDALFTSYSEEMKTLIAQLKTTTGYDPNSFYIFVIGNPGSTNADVGGYMPQAKHYGFVFTNIAVNVSRTIAHELGHGAFALEHLDNDSENLMSKVESTGAALYKYQWDLIHNPKMVVSEFEEDDEGMLTISLKNIKAYLEMIRSNRIAGHSILFKANNLNVENEYEQHNIELGNYTYPNIKLRTYAKKASYSYNPALFEEYLDLKQGIFTNEVYYGIAFNDIEENRFIKILLEKRDDRDRLSQYLFGACDYLEKLQQIHTASYNKKLASVTYSNNCSVSGQVRQINSIAYDNLSCGFGPTVNKGEAVFIDPSKYKANEHGFDFYDGDKLIFYVSYYKGKTDSATYSTNLIKLKEWLFGGKEARFDIKQKLSSAQLSISSEGLSELIKHEGKVNYVYNDAKGARSRYCNEHKGHKEIKEGSFICAESEHQVIKDGKTKTGYPTIGVGHLIIGEDELQKWCNSQPISDIDVEELLKTDVKVKAEELLKNAIKNIPDAKLNQCQYDALVSIIFNRGIGVENKKGFKSSKLWKEYLKNGIFDSDDPREVEKMKDFLINDGSGQAGSNRRNDEADLYFGCTYLK</sequence>
<evidence type="ECO:0000256" key="1">
    <source>
        <dbReference type="ARBA" id="ARBA00022529"/>
    </source>
</evidence>
<dbReference type="InterPro" id="IPR013783">
    <property type="entry name" value="Ig-like_fold"/>
</dbReference>
<keyword evidence="2 4" id="KW-0081">Bacteriolytic enzyme</keyword>
<dbReference type="InterPro" id="IPR036116">
    <property type="entry name" value="FN3_sf"/>
</dbReference>
<comment type="catalytic activity">
    <reaction evidence="4">
        <text>Hydrolysis of (1-&gt;4)-beta-linkages between N-acetylmuramic acid and N-acetyl-D-glucosamine residues in a peptidoglycan and between N-acetyl-D-glucosamine residues in chitodextrins.</text>
        <dbReference type="EC" id="3.2.1.17"/>
    </reaction>
</comment>
<accession>A0A521C1L3</accession>
<proteinExistence type="inferred from homology"/>
<evidence type="ECO:0000259" key="5">
    <source>
        <dbReference type="PROSITE" id="PS50853"/>
    </source>
</evidence>
<dbReference type="Proteomes" id="UP000315971">
    <property type="component" value="Unassembled WGS sequence"/>
</dbReference>
<keyword evidence="7" id="KW-1185">Reference proteome</keyword>
<name>A0A521C1L3_9SPHI</name>
<dbReference type="PROSITE" id="PS50853">
    <property type="entry name" value="FN3"/>
    <property type="match status" value="1"/>
</dbReference>
<keyword evidence="4" id="KW-0378">Hydrolase</keyword>
<dbReference type="GO" id="GO:0016998">
    <property type="term" value="P:cell wall macromolecule catabolic process"/>
    <property type="evidence" value="ECO:0007669"/>
    <property type="project" value="InterPro"/>
</dbReference>
<dbReference type="EMBL" id="FXSZ01000003">
    <property type="protein sequence ID" value="SMO52711.1"/>
    <property type="molecule type" value="Genomic_DNA"/>
</dbReference>
<keyword evidence="1 4" id="KW-0929">Antimicrobial</keyword>
<dbReference type="GO" id="GO:0042742">
    <property type="term" value="P:defense response to bacterium"/>
    <property type="evidence" value="ECO:0007669"/>
    <property type="project" value="UniProtKB-KW"/>
</dbReference>
<dbReference type="Gene3D" id="2.60.40.10">
    <property type="entry name" value="Immunoglobulins"/>
    <property type="match status" value="1"/>
</dbReference>
<dbReference type="Pfam" id="PF00959">
    <property type="entry name" value="Phage_lysozyme"/>
    <property type="match status" value="1"/>
</dbReference>
<dbReference type="GO" id="GO:0009253">
    <property type="term" value="P:peptidoglycan catabolic process"/>
    <property type="evidence" value="ECO:0007669"/>
    <property type="project" value="InterPro"/>
</dbReference>
<dbReference type="InterPro" id="IPR023346">
    <property type="entry name" value="Lysozyme-like_dom_sf"/>
</dbReference>
<evidence type="ECO:0000313" key="7">
    <source>
        <dbReference type="Proteomes" id="UP000315971"/>
    </source>
</evidence>
<comment type="similarity">
    <text evidence="4">Belongs to the glycosyl hydrolase 24 family.</text>
</comment>
<dbReference type="OrthoDB" id="1521695at2"/>
<dbReference type="CDD" id="cd00063">
    <property type="entry name" value="FN3"/>
    <property type="match status" value="2"/>
</dbReference>
<dbReference type="InterPro" id="IPR002196">
    <property type="entry name" value="Glyco_hydro_24"/>
</dbReference>
<dbReference type="EC" id="3.2.1.17" evidence="4"/>
<dbReference type="Pfam" id="PF00041">
    <property type="entry name" value="fn3"/>
    <property type="match status" value="1"/>
</dbReference>
<dbReference type="InterPro" id="IPR050991">
    <property type="entry name" value="ECM_Regulatory_Proteins"/>
</dbReference>
<reference evidence="6 7" key="1">
    <citation type="submission" date="2017-05" db="EMBL/GenBank/DDBJ databases">
        <authorList>
            <person name="Varghese N."/>
            <person name="Submissions S."/>
        </authorList>
    </citation>
    <scope>NUCLEOTIDE SEQUENCE [LARGE SCALE GENOMIC DNA]</scope>
    <source>
        <strain evidence="6 7">DSM 21342</strain>
    </source>
</reference>
<evidence type="ECO:0000313" key="6">
    <source>
        <dbReference type="EMBL" id="SMO52711.1"/>
    </source>
</evidence>
<dbReference type="PANTHER" id="PTHR46708:SF2">
    <property type="entry name" value="FIBRONECTIN TYPE-III DOMAIN-CONTAINING PROTEIN"/>
    <property type="match status" value="1"/>
</dbReference>
<dbReference type="SMART" id="SM00060">
    <property type="entry name" value="FN3"/>
    <property type="match status" value="2"/>
</dbReference>
<dbReference type="SUPFAM" id="SSF53955">
    <property type="entry name" value="Lysozyme-like"/>
    <property type="match status" value="1"/>
</dbReference>
<dbReference type="RefSeq" id="WP_142602359.1">
    <property type="nucleotide sequence ID" value="NZ_FXSZ01000003.1"/>
</dbReference>
<dbReference type="GO" id="GO:0003796">
    <property type="term" value="F:lysozyme activity"/>
    <property type="evidence" value="ECO:0007669"/>
    <property type="project" value="UniProtKB-EC"/>
</dbReference>
<feature type="domain" description="Fibronectin type-III" evidence="5">
    <location>
        <begin position="289"/>
        <end position="377"/>
    </location>
</feature>
<dbReference type="PANTHER" id="PTHR46708">
    <property type="entry name" value="TENASCIN"/>
    <property type="match status" value="1"/>
</dbReference>
<evidence type="ECO:0000256" key="4">
    <source>
        <dbReference type="RuleBase" id="RU003788"/>
    </source>
</evidence>